<dbReference type="RefSeq" id="WP_096054940.1">
    <property type="nucleotide sequence ID" value="NZ_CP023344.1"/>
</dbReference>
<dbReference type="InterPro" id="IPR004394">
    <property type="entry name" value="Iojap/RsfS/C7orf30"/>
</dbReference>
<comment type="subcellular location">
    <subcellularLocation>
        <location evidence="2">Cytoplasm</location>
    </subcellularLocation>
</comment>
<comment type="function">
    <text evidence="2">Functions as a ribosomal silencing factor. Interacts with ribosomal protein uL14 (rplN), blocking formation of intersubunit bridge B8. Prevents association of the 30S and 50S ribosomal subunits and the formation of functional ribosomes, thus repressing translation.</text>
</comment>
<dbReference type="HAMAP" id="MF_01477">
    <property type="entry name" value="Iojap_RsfS"/>
    <property type="match status" value="1"/>
</dbReference>
<dbReference type="PANTHER" id="PTHR21043:SF0">
    <property type="entry name" value="MITOCHONDRIAL ASSEMBLY OF RIBOSOMAL LARGE SUBUNIT PROTEIN 1"/>
    <property type="match status" value="1"/>
</dbReference>
<dbReference type="GO" id="GO:0090071">
    <property type="term" value="P:negative regulation of ribosome biogenesis"/>
    <property type="evidence" value="ECO:0007669"/>
    <property type="project" value="UniProtKB-UniRule"/>
</dbReference>
<dbReference type="GO" id="GO:0042256">
    <property type="term" value="P:cytosolic ribosome assembly"/>
    <property type="evidence" value="ECO:0007669"/>
    <property type="project" value="UniProtKB-UniRule"/>
</dbReference>
<feature type="region of interest" description="Disordered" evidence="3">
    <location>
        <begin position="140"/>
        <end position="200"/>
    </location>
</feature>
<sequence length="200" mass="21410">MNSTTPTTAAHPALLALICKALDEKKADDLRVLDVSEQSSITDYLILATGNSEPHLRALRVELEKVIDATGTKILGMDKGLESGWLVVDAFDLMIHVFTPENRKKYALENLWKDAEDIPVEALVNPEAYAAKVKAGGGKAAKAPAKTREAPVKAKAPRKEKATAKVKAIAKAKRVAKAQAAPKKKAAAAKKPAKKAAKKK</sequence>
<keyword evidence="2" id="KW-0810">Translation regulation</keyword>
<dbReference type="InterPro" id="IPR043519">
    <property type="entry name" value="NT_sf"/>
</dbReference>
<comment type="similarity">
    <text evidence="1 2">Belongs to the Iojap/RsfS family.</text>
</comment>
<dbReference type="Pfam" id="PF02410">
    <property type="entry name" value="RsfS"/>
    <property type="match status" value="1"/>
</dbReference>
<keyword evidence="5" id="KW-1185">Reference proteome</keyword>
<dbReference type="GO" id="GO:0005737">
    <property type="term" value="C:cytoplasm"/>
    <property type="evidence" value="ECO:0007669"/>
    <property type="project" value="UniProtKB-SubCell"/>
</dbReference>
<dbReference type="KEGG" id="vbh:CMV30_04690"/>
<dbReference type="SUPFAM" id="SSF81301">
    <property type="entry name" value="Nucleotidyltransferase"/>
    <property type="match status" value="1"/>
</dbReference>
<feature type="compositionally biased region" description="Basic and acidic residues" evidence="3">
    <location>
        <begin position="146"/>
        <end position="163"/>
    </location>
</feature>
<dbReference type="PANTHER" id="PTHR21043">
    <property type="entry name" value="IOJAP SUPERFAMILY ORTHOLOG"/>
    <property type="match status" value="1"/>
</dbReference>
<evidence type="ECO:0000256" key="3">
    <source>
        <dbReference type="SAM" id="MobiDB-lite"/>
    </source>
</evidence>
<dbReference type="AlphaFoldDB" id="A0A290QD98"/>
<evidence type="ECO:0000256" key="2">
    <source>
        <dbReference type="HAMAP-Rule" id="MF_01477"/>
    </source>
</evidence>
<dbReference type="Gene3D" id="3.30.460.10">
    <property type="entry name" value="Beta Polymerase, domain 2"/>
    <property type="match status" value="1"/>
</dbReference>
<dbReference type="GO" id="GO:0017148">
    <property type="term" value="P:negative regulation of translation"/>
    <property type="evidence" value="ECO:0007669"/>
    <property type="project" value="UniProtKB-UniRule"/>
</dbReference>
<evidence type="ECO:0000313" key="5">
    <source>
        <dbReference type="Proteomes" id="UP000217265"/>
    </source>
</evidence>
<accession>A0A290QD98</accession>
<dbReference type="GO" id="GO:0043023">
    <property type="term" value="F:ribosomal large subunit binding"/>
    <property type="evidence" value="ECO:0007669"/>
    <property type="project" value="TreeGrafter"/>
</dbReference>
<dbReference type="EMBL" id="CP023344">
    <property type="protein sequence ID" value="ATC63308.1"/>
    <property type="molecule type" value="Genomic_DNA"/>
</dbReference>
<dbReference type="OrthoDB" id="9793681at2"/>
<keyword evidence="2" id="KW-0963">Cytoplasm</keyword>
<name>A0A290QD98_9BACT</name>
<comment type="subunit">
    <text evidence="2">Interacts with ribosomal protein uL14 (rplN).</text>
</comment>
<reference evidence="4 5" key="1">
    <citation type="submission" date="2017-09" db="EMBL/GenBank/DDBJ databases">
        <title>Complete genome sequence of Verrucomicrobial strain HZ-65, isolated from freshwater.</title>
        <authorList>
            <person name="Choi A."/>
        </authorList>
    </citation>
    <scope>NUCLEOTIDE SEQUENCE [LARGE SCALE GENOMIC DNA]</scope>
    <source>
        <strain evidence="4 5">HZ-65</strain>
    </source>
</reference>
<keyword evidence="2" id="KW-0678">Repressor</keyword>
<evidence type="ECO:0000256" key="1">
    <source>
        <dbReference type="ARBA" id="ARBA00010574"/>
    </source>
</evidence>
<proteinExistence type="inferred from homology"/>
<organism evidence="4 5">
    <name type="scientific">Nibricoccus aquaticus</name>
    <dbReference type="NCBI Taxonomy" id="2576891"/>
    <lineage>
        <taxon>Bacteria</taxon>
        <taxon>Pseudomonadati</taxon>
        <taxon>Verrucomicrobiota</taxon>
        <taxon>Opitutia</taxon>
        <taxon>Opitutales</taxon>
        <taxon>Opitutaceae</taxon>
        <taxon>Nibricoccus</taxon>
    </lineage>
</organism>
<dbReference type="NCBIfam" id="TIGR00090">
    <property type="entry name" value="rsfS_iojap_ybeB"/>
    <property type="match status" value="1"/>
</dbReference>
<protein>
    <recommendedName>
        <fullName evidence="2">Ribosomal silencing factor RsfS</fullName>
    </recommendedName>
</protein>
<evidence type="ECO:0000313" key="4">
    <source>
        <dbReference type="EMBL" id="ATC63308.1"/>
    </source>
</evidence>
<gene>
    <name evidence="2 4" type="primary">rsfS</name>
    <name evidence="4" type="ORF">CMV30_04690</name>
</gene>
<feature type="compositionally biased region" description="Basic residues" evidence="3">
    <location>
        <begin position="168"/>
        <end position="200"/>
    </location>
</feature>
<dbReference type="Proteomes" id="UP000217265">
    <property type="component" value="Chromosome"/>
</dbReference>